<evidence type="ECO:0000313" key="11">
    <source>
        <dbReference type="Proteomes" id="UP000066549"/>
    </source>
</evidence>
<evidence type="ECO:0000256" key="7">
    <source>
        <dbReference type="ARBA" id="ARBA00022840"/>
    </source>
</evidence>
<accession>A0A0H4IX34</accession>
<sequence length="374" mass="41036">MKINKIKKIVIKIGSSSISSILNGLNQSNINILVNEINWLKQHGVKVVLVSSGAISMGLHVSGKQRRPVKLSQLQSLAAIGQIELIQAYKKLFHKKNKDIQIGQVLLTNDDLVSRERYLNAKNALDELLNSGAVPIVNENDTVAYDEIQFGDNDILASRVANLIQADLLVIFTDQNGLYDKDPSKHTDAKLIEKIQSDDPLLEDISHDSSSSSGIGSGGIRSKILAAKTAARGGTSTIIGKGMLKNFFKDLFGNNLQMTIISPNQKKINAKQTWMIDNSKPKGQLFLDDGAIKALLMNKKSLLPVGVKSFSGNFQRGDLLSCMNQDGVEVARGLSNFSSVDVERIMGQKTNCLNQSLENMFEENLIHRNNLVII</sequence>
<feature type="binding site" evidence="8">
    <location>
        <position position="153"/>
    </location>
    <ligand>
        <name>substrate</name>
    </ligand>
</feature>
<dbReference type="SUPFAM" id="SSF88697">
    <property type="entry name" value="PUA domain-like"/>
    <property type="match status" value="1"/>
</dbReference>
<comment type="similarity">
    <text evidence="8">Belongs to the glutamate 5-kinase family.</text>
</comment>
<dbReference type="InterPro" id="IPR036393">
    <property type="entry name" value="AceGlu_kinase-like_sf"/>
</dbReference>
<proteinExistence type="inferred from homology"/>
<evidence type="ECO:0000256" key="3">
    <source>
        <dbReference type="ARBA" id="ARBA00022650"/>
    </source>
</evidence>
<dbReference type="SUPFAM" id="SSF53633">
    <property type="entry name" value="Carbamate kinase-like"/>
    <property type="match status" value="1"/>
</dbReference>
<dbReference type="EC" id="2.7.2.11" evidence="8"/>
<dbReference type="PROSITE" id="PS50890">
    <property type="entry name" value="PUA"/>
    <property type="match status" value="1"/>
</dbReference>
<evidence type="ECO:0000256" key="2">
    <source>
        <dbReference type="ARBA" id="ARBA00022605"/>
    </source>
</evidence>
<evidence type="ECO:0000256" key="4">
    <source>
        <dbReference type="ARBA" id="ARBA00022679"/>
    </source>
</evidence>
<dbReference type="GO" id="GO:0003723">
    <property type="term" value="F:RNA binding"/>
    <property type="evidence" value="ECO:0007669"/>
    <property type="project" value="InterPro"/>
</dbReference>
<dbReference type="InterPro" id="IPR001057">
    <property type="entry name" value="Glu/AcGlu_kinase"/>
</dbReference>
<dbReference type="GO" id="GO:0005524">
    <property type="term" value="F:ATP binding"/>
    <property type="evidence" value="ECO:0007669"/>
    <property type="project" value="UniProtKB-KW"/>
</dbReference>
<organism evidence="10 11">
    <name type="scientific">Methylophilales bacterium MBRS-H7</name>
    <dbReference type="NCBI Taxonomy" id="1623450"/>
    <lineage>
        <taxon>Bacteria</taxon>
        <taxon>Pseudomonadati</taxon>
        <taxon>Pseudomonadota</taxon>
        <taxon>Betaproteobacteria</taxon>
        <taxon>Nitrosomonadales</taxon>
        <taxon>OM43 clade</taxon>
    </lineage>
</organism>
<feature type="domain" description="PUA" evidence="9">
    <location>
        <begin position="283"/>
        <end position="370"/>
    </location>
</feature>
<dbReference type="GO" id="GO:0005829">
    <property type="term" value="C:cytosol"/>
    <property type="evidence" value="ECO:0007669"/>
    <property type="project" value="TreeGrafter"/>
</dbReference>
<comment type="subcellular location">
    <subcellularLocation>
        <location evidence="8">Cytoplasm</location>
    </subcellularLocation>
</comment>
<dbReference type="CDD" id="cd21157">
    <property type="entry name" value="PUA_G5K"/>
    <property type="match status" value="1"/>
</dbReference>
<evidence type="ECO:0000256" key="1">
    <source>
        <dbReference type="ARBA" id="ARBA00022490"/>
    </source>
</evidence>
<comment type="pathway">
    <text evidence="8">Amino-acid biosynthesis; L-proline biosynthesis; L-glutamate 5-semialdehyde from L-glutamate: step 1/2.</text>
</comment>
<keyword evidence="6 8" id="KW-0418">Kinase</keyword>
<dbReference type="NCBIfam" id="TIGR01027">
    <property type="entry name" value="proB"/>
    <property type="match status" value="1"/>
</dbReference>
<dbReference type="GO" id="GO:0055129">
    <property type="term" value="P:L-proline biosynthetic process"/>
    <property type="evidence" value="ECO:0007669"/>
    <property type="project" value="UniProtKB-UniRule"/>
</dbReference>
<keyword evidence="3 8" id="KW-0641">Proline biosynthesis</keyword>
<evidence type="ECO:0000259" key="9">
    <source>
        <dbReference type="SMART" id="SM00359"/>
    </source>
</evidence>
<comment type="function">
    <text evidence="8">Catalyzes the transfer of a phosphate group to glutamate to form L-glutamate 5-phosphate.</text>
</comment>
<evidence type="ECO:0000313" key="10">
    <source>
        <dbReference type="EMBL" id="AKO65521.1"/>
    </source>
</evidence>
<dbReference type="HAMAP" id="MF_00456">
    <property type="entry name" value="ProB"/>
    <property type="match status" value="1"/>
</dbReference>
<dbReference type="InterPro" id="IPR005715">
    <property type="entry name" value="Glu_5kinase/COase_Synthase"/>
</dbReference>
<dbReference type="InterPro" id="IPR036974">
    <property type="entry name" value="PUA_sf"/>
</dbReference>
<protein>
    <recommendedName>
        <fullName evidence="8">Glutamate 5-kinase</fullName>
        <ecNumber evidence="8">2.7.2.11</ecNumber>
    </recommendedName>
    <alternativeName>
        <fullName evidence="8">Gamma-glutamyl kinase</fullName>
        <shortName evidence="8">GK</shortName>
    </alternativeName>
</protein>
<dbReference type="FunFam" id="3.40.1160.10:FF:000018">
    <property type="entry name" value="Glutamate 5-kinase"/>
    <property type="match status" value="1"/>
</dbReference>
<dbReference type="AlphaFoldDB" id="A0A0H4IX34"/>
<dbReference type="Proteomes" id="UP000066549">
    <property type="component" value="Chromosome"/>
</dbReference>
<comment type="catalytic activity">
    <reaction evidence="8">
        <text>L-glutamate + ATP = L-glutamyl 5-phosphate + ADP</text>
        <dbReference type="Rhea" id="RHEA:14877"/>
        <dbReference type="ChEBI" id="CHEBI:29985"/>
        <dbReference type="ChEBI" id="CHEBI:30616"/>
        <dbReference type="ChEBI" id="CHEBI:58274"/>
        <dbReference type="ChEBI" id="CHEBI:456216"/>
        <dbReference type="EC" id="2.7.2.11"/>
    </reaction>
</comment>
<dbReference type="EMBL" id="CP011002">
    <property type="protein sequence ID" value="AKO65521.1"/>
    <property type="molecule type" value="Genomic_DNA"/>
</dbReference>
<reference evidence="10 11" key="1">
    <citation type="submission" date="2015-03" db="EMBL/GenBank/DDBJ databases">
        <title>Comparative analysis of the OM43 clade including a novel species from Red Sea uncovers genomic and metabolic diversity among marine methylotrophs.</title>
        <authorList>
            <person name="Jimenez-Infante F."/>
            <person name="Ngugi D.K."/>
            <person name="Vinu M."/>
            <person name="Alam I."/>
            <person name="Kamau A."/>
            <person name="Blom J."/>
            <person name="Bajic V.B."/>
            <person name="Stingl U."/>
        </authorList>
    </citation>
    <scope>NUCLEOTIDE SEQUENCE [LARGE SCALE GENOMIC DNA]</scope>
    <source>
        <strain evidence="10 11">MBRSH7</strain>
    </source>
</reference>
<dbReference type="InterPro" id="IPR015947">
    <property type="entry name" value="PUA-like_sf"/>
</dbReference>
<dbReference type="OrthoDB" id="9804434at2"/>
<dbReference type="Pfam" id="PF01472">
    <property type="entry name" value="PUA"/>
    <property type="match status" value="1"/>
</dbReference>
<name>A0A0H4IX34_9PROT</name>
<dbReference type="PRINTS" id="PR00474">
    <property type="entry name" value="GLU5KINASE"/>
</dbReference>
<dbReference type="InterPro" id="IPR011529">
    <property type="entry name" value="Glu_5kinase"/>
</dbReference>
<dbReference type="PIRSF" id="PIRSF000729">
    <property type="entry name" value="GK"/>
    <property type="match status" value="1"/>
</dbReference>
<feature type="binding site" evidence="8">
    <location>
        <begin position="173"/>
        <end position="174"/>
    </location>
    <ligand>
        <name>ATP</name>
        <dbReference type="ChEBI" id="CHEBI:30616"/>
    </ligand>
</feature>
<dbReference type="SMART" id="SM00359">
    <property type="entry name" value="PUA"/>
    <property type="match status" value="1"/>
</dbReference>
<evidence type="ECO:0000256" key="6">
    <source>
        <dbReference type="ARBA" id="ARBA00022777"/>
    </source>
</evidence>
<dbReference type="Gene3D" id="2.30.130.10">
    <property type="entry name" value="PUA domain"/>
    <property type="match status" value="1"/>
</dbReference>
<dbReference type="GO" id="GO:0004349">
    <property type="term" value="F:glutamate 5-kinase activity"/>
    <property type="evidence" value="ECO:0007669"/>
    <property type="project" value="UniProtKB-UniRule"/>
</dbReference>
<dbReference type="PATRIC" id="fig|1623450.3.peg.367"/>
<keyword evidence="4 8" id="KW-0808">Transferase</keyword>
<dbReference type="InterPro" id="IPR002478">
    <property type="entry name" value="PUA"/>
</dbReference>
<dbReference type="PANTHER" id="PTHR43654">
    <property type="entry name" value="GLUTAMATE 5-KINASE"/>
    <property type="match status" value="1"/>
</dbReference>
<feature type="binding site" evidence="8">
    <location>
        <position position="141"/>
    </location>
    <ligand>
        <name>substrate</name>
    </ligand>
</feature>
<dbReference type="PROSITE" id="PS00902">
    <property type="entry name" value="GLUTAMATE_5_KINASE"/>
    <property type="match status" value="1"/>
</dbReference>
<feature type="binding site" evidence="8">
    <location>
        <position position="12"/>
    </location>
    <ligand>
        <name>ATP</name>
        <dbReference type="ChEBI" id="CHEBI:30616"/>
    </ligand>
</feature>
<keyword evidence="5 8" id="KW-0547">Nucleotide-binding</keyword>
<dbReference type="InterPro" id="IPR001048">
    <property type="entry name" value="Asp/Glu/Uridylate_kinase"/>
</dbReference>
<keyword evidence="1 8" id="KW-0963">Cytoplasm</keyword>
<gene>
    <name evidence="8" type="primary">proB</name>
    <name evidence="10" type="ORF">VI33_01845</name>
</gene>
<evidence type="ECO:0000256" key="8">
    <source>
        <dbReference type="HAMAP-Rule" id="MF_00456"/>
    </source>
</evidence>
<dbReference type="PANTHER" id="PTHR43654:SF1">
    <property type="entry name" value="ISOPENTENYL PHOSPHATE KINASE"/>
    <property type="match status" value="1"/>
</dbReference>
<keyword evidence="2 8" id="KW-0028">Amino-acid biosynthesis</keyword>
<feature type="binding site" evidence="8">
    <location>
        <begin position="217"/>
        <end position="223"/>
    </location>
    <ligand>
        <name>ATP</name>
        <dbReference type="ChEBI" id="CHEBI:30616"/>
    </ligand>
</feature>
<dbReference type="Gene3D" id="3.40.1160.10">
    <property type="entry name" value="Acetylglutamate kinase-like"/>
    <property type="match status" value="1"/>
</dbReference>
<dbReference type="UniPathway" id="UPA00098">
    <property type="reaction ID" value="UER00359"/>
</dbReference>
<feature type="binding site" evidence="8">
    <location>
        <position position="52"/>
    </location>
    <ligand>
        <name>substrate</name>
    </ligand>
</feature>
<keyword evidence="7 8" id="KW-0067">ATP-binding</keyword>
<keyword evidence="11" id="KW-1185">Reference proteome</keyword>
<dbReference type="InterPro" id="IPR019797">
    <property type="entry name" value="Glutamate_5-kinase_CS"/>
</dbReference>
<dbReference type="Pfam" id="PF00696">
    <property type="entry name" value="AA_kinase"/>
    <property type="match status" value="1"/>
</dbReference>
<evidence type="ECO:0000256" key="5">
    <source>
        <dbReference type="ARBA" id="ARBA00022741"/>
    </source>
</evidence>